<name>A0A6P7U1T1_9MOLL</name>
<protein>
    <submittedName>
        <fullName evidence="2">Uncharacterized protein LOC115228497</fullName>
    </submittedName>
</protein>
<evidence type="ECO:0000313" key="2">
    <source>
        <dbReference type="RefSeq" id="XP_029654931.1"/>
    </source>
</evidence>
<dbReference type="AlphaFoldDB" id="A0A6P7U1T1"/>
<organism evidence="1 2">
    <name type="scientific">Octopus sinensis</name>
    <name type="common">East Asian common octopus</name>
    <dbReference type="NCBI Taxonomy" id="2607531"/>
    <lineage>
        <taxon>Eukaryota</taxon>
        <taxon>Metazoa</taxon>
        <taxon>Spiralia</taxon>
        <taxon>Lophotrochozoa</taxon>
        <taxon>Mollusca</taxon>
        <taxon>Cephalopoda</taxon>
        <taxon>Coleoidea</taxon>
        <taxon>Octopodiformes</taxon>
        <taxon>Octopoda</taxon>
        <taxon>Incirrata</taxon>
        <taxon>Octopodidae</taxon>
        <taxon>Octopus</taxon>
    </lineage>
</organism>
<accession>A0A6P7U1T1</accession>
<gene>
    <name evidence="2" type="primary">LOC115228497</name>
</gene>
<dbReference type="RefSeq" id="XP_029654931.1">
    <property type="nucleotide sequence ID" value="XM_029799071.1"/>
</dbReference>
<dbReference type="KEGG" id="osn:115228497"/>
<dbReference type="PANTHER" id="PTHR35450">
    <property type="entry name" value="REVERSE TRANSCRIPTASE DOMAIN-CONTAINING PROTEIN"/>
    <property type="match status" value="1"/>
</dbReference>
<dbReference type="Proteomes" id="UP000515154">
    <property type="component" value="Unplaced"/>
</dbReference>
<sequence>MDDLKIFSKKEDTLIKMMNDVNLFFEAAGLEKNVEKSATNVQCLASEAKLLDGLDSYRYLGVLEDKMSNILKSDVLKSIFDEMKKRINNLATTKLNSGNLFKSINEHALSLYNYYIGLIDIDPTEFEVIDKKIRGILIQNKIHLKPANKERLYLPRNRLGRGLVSITQKSERMLLQFFGDLEKKSHYCLRRAGILRVMKSKKTHMATIVEFITRKYKIGDHGSLNVKALQGLQNEYLIAEIRKKPLHSILFNCLEDTNIDVTESSAWLTYGSISPRSEASFCLLQDRNFLSGAGETNCKHCNSAKNTVDHLATRCGRMLNSDYLRRHNEVVRCIHLHLCRQYGIKRSKRLKTHSVQSIVANEAVEVRVDTTISTDTHVHNNKPDIFVWDKIKNTIKLIEIGIISQQILKKVEVEKSHKYDLLASELALIHKAKVNIVPIVLTWDAIVSKYYKQYQNGLKIEYPVRAYIQTIIMKKTLESMYIDHKHGMMSQEDDGFEENITFLDNNINQKLDETDLMTGAFEKESYSYNNINREEERWNYELEPDESRLIREKKNDPLDCLKEVWRPVKVVRVGAKRRMVY</sequence>
<evidence type="ECO:0000313" key="1">
    <source>
        <dbReference type="Proteomes" id="UP000515154"/>
    </source>
</evidence>
<proteinExistence type="predicted"/>
<dbReference type="PANTHER" id="PTHR35450:SF2">
    <property type="entry name" value="REVERSE TRANSCRIPTASE DOMAIN-CONTAINING PROTEIN"/>
    <property type="match status" value="1"/>
</dbReference>
<reference evidence="2" key="1">
    <citation type="submission" date="2025-08" db="UniProtKB">
        <authorList>
            <consortium name="RefSeq"/>
        </authorList>
    </citation>
    <scope>IDENTIFICATION</scope>
</reference>
<keyword evidence="1" id="KW-1185">Reference proteome</keyword>